<protein>
    <recommendedName>
        <fullName evidence="2">EF-hand domain-containing protein</fullName>
    </recommendedName>
</protein>
<dbReference type="SMART" id="SM00054">
    <property type="entry name" value="EFh"/>
    <property type="match status" value="2"/>
</dbReference>
<dbReference type="Proteomes" id="UP001162972">
    <property type="component" value="Chromosome 19"/>
</dbReference>
<dbReference type="InterPro" id="IPR011992">
    <property type="entry name" value="EF-hand-dom_pair"/>
</dbReference>
<comment type="caution">
    <text evidence="3">The sequence shown here is derived from an EMBL/GenBank/DDBJ whole genome shotgun (WGS) entry which is preliminary data.</text>
</comment>
<gene>
    <name evidence="3" type="ORF">OIU84_027797</name>
</gene>
<evidence type="ECO:0000313" key="3">
    <source>
        <dbReference type="EMBL" id="KAJ6422888.1"/>
    </source>
</evidence>
<evidence type="ECO:0000313" key="4">
    <source>
        <dbReference type="Proteomes" id="UP001162972"/>
    </source>
</evidence>
<dbReference type="SUPFAM" id="SSF47473">
    <property type="entry name" value="EF-hand"/>
    <property type="match status" value="1"/>
</dbReference>
<reference evidence="3 4" key="1">
    <citation type="journal article" date="2023" name="Int. J. Mol. Sci.">
        <title>De Novo Assembly and Annotation of 11 Diverse Shrub Willow (Salix) Genomes Reveals Novel Gene Organization in Sex-Linked Regions.</title>
        <authorList>
            <person name="Hyden B."/>
            <person name="Feng K."/>
            <person name="Yates T.B."/>
            <person name="Jawdy S."/>
            <person name="Cereghino C."/>
            <person name="Smart L.B."/>
            <person name="Muchero W."/>
        </authorList>
    </citation>
    <scope>NUCLEOTIDE SEQUENCE [LARGE SCALE GENOMIC DNA]</scope>
    <source>
        <tissue evidence="3">Shoot tip</tissue>
    </source>
</reference>
<dbReference type="EMBL" id="JAPFFJ010000007">
    <property type="protein sequence ID" value="KAJ6422888.1"/>
    <property type="molecule type" value="Genomic_DNA"/>
</dbReference>
<evidence type="ECO:0000259" key="2">
    <source>
        <dbReference type="PROSITE" id="PS50222"/>
    </source>
</evidence>
<feature type="domain" description="EF-hand" evidence="2">
    <location>
        <begin position="18"/>
        <end position="53"/>
    </location>
</feature>
<dbReference type="InterPro" id="IPR018247">
    <property type="entry name" value="EF_Hand_1_Ca_BS"/>
</dbReference>
<sequence length="186" mass="20988">MEEIRRVAAAYYEHLPAKDKKSLRGTFKAMDKNRDGKISLLEYLDYFKKKNGTDFTHQSICRALDMNVNGSLDFEEAIVLFYIMESGRTIICMSCKTFMAGVYFSCSQCFFNVASRRSFDICCDCYGGKKFTHHSDAIFCDNFSLLSQSRSLALEASAEKRSRVVEGCNWMLGVANLAVSAGCIIM</sequence>
<keyword evidence="1" id="KW-0106">Calcium</keyword>
<dbReference type="PROSITE" id="PS50222">
    <property type="entry name" value="EF_HAND_2"/>
    <property type="match status" value="1"/>
</dbReference>
<dbReference type="InterPro" id="IPR002048">
    <property type="entry name" value="EF_hand_dom"/>
</dbReference>
<organism evidence="3 4">
    <name type="scientific">Salix udensis</name>
    <dbReference type="NCBI Taxonomy" id="889485"/>
    <lineage>
        <taxon>Eukaryota</taxon>
        <taxon>Viridiplantae</taxon>
        <taxon>Streptophyta</taxon>
        <taxon>Embryophyta</taxon>
        <taxon>Tracheophyta</taxon>
        <taxon>Spermatophyta</taxon>
        <taxon>Magnoliopsida</taxon>
        <taxon>eudicotyledons</taxon>
        <taxon>Gunneridae</taxon>
        <taxon>Pentapetalae</taxon>
        <taxon>rosids</taxon>
        <taxon>fabids</taxon>
        <taxon>Malpighiales</taxon>
        <taxon>Salicaceae</taxon>
        <taxon>Saliceae</taxon>
        <taxon>Salix</taxon>
    </lineage>
</organism>
<accession>A0AAD6KGA9</accession>
<dbReference type="GO" id="GO:0005509">
    <property type="term" value="F:calcium ion binding"/>
    <property type="evidence" value="ECO:0007669"/>
    <property type="project" value="InterPro"/>
</dbReference>
<dbReference type="PROSITE" id="PS00018">
    <property type="entry name" value="EF_HAND_1"/>
    <property type="match status" value="1"/>
</dbReference>
<proteinExistence type="predicted"/>
<evidence type="ECO:0000256" key="1">
    <source>
        <dbReference type="ARBA" id="ARBA00022837"/>
    </source>
</evidence>
<keyword evidence="4" id="KW-1185">Reference proteome</keyword>
<dbReference type="Gene3D" id="1.10.238.10">
    <property type="entry name" value="EF-hand"/>
    <property type="match status" value="1"/>
</dbReference>
<dbReference type="SUPFAM" id="SSF57850">
    <property type="entry name" value="RING/U-box"/>
    <property type="match status" value="1"/>
</dbReference>
<dbReference type="AlphaFoldDB" id="A0AAD6KGA9"/>
<dbReference type="Pfam" id="PF13499">
    <property type="entry name" value="EF-hand_7"/>
    <property type="match status" value="1"/>
</dbReference>
<name>A0AAD6KGA9_9ROSI</name>